<proteinExistence type="predicted"/>
<dbReference type="EMBL" id="JAUTXU010000148">
    <property type="protein sequence ID" value="KAK3703708.1"/>
    <property type="molecule type" value="Genomic_DNA"/>
</dbReference>
<name>A0ACC3MTX6_9PEZI</name>
<evidence type="ECO:0000313" key="1">
    <source>
        <dbReference type="EMBL" id="KAK3703708.1"/>
    </source>
</evidence>
<comment type="caution">
    <text evidence="1">The sequence shown here is derived from an EMBL/GenBank/DDBJ whole genome shotgun (WGS) entry which is preliminary data.</text>
</comment>
<sequence>MGDRYEPRHRQAGRFSQYEYDRDPPRHDPRRDLHYDRFERSQQPLLGRHAVQPGRNNDYRNSNRRDADFTFRGAAAREDNYRPGRPEENFSFRAQGPQAPRFPPAADYRAVPPPPPQQSRPRRATEARCDQAKPPPPNQRNGRVYAGRGRGKPFYRPAPHERDILQSTHRESTPEQLEGMDGHARFNAIESSSDDDSIVDLTHDTDDEEDDGGPRKRMKTGTPAPAESAAPKWSNVEVYDALPPPDHLGPPKKDIVKAIRKAKVDAAAQSNTSNAMKDNADFISFNFDEDMAGDKVGDDSSAASSYNEPPSNAPAGPARYRLRGAANGKHAPNGRSAQLESPASPPQLFTSRAQNRNDGLGPPPAPPTGFVMPSDEELAAQMAGSSNRGVNMPNGRKRKYVETSNGIGDIVPEWRANGTNSTPWCIVDHTQTAIPAMRLHKEICDFFEFVRPHDYEEAVRRDLIQRVQEAVRKSPKVGGAGTVAIKSFGSFASGLYLPIADMDLVAVSPEYLRGGPKSFCQSPKQIRNLGYWFDSRTSGLAATGTMSPVVKARVPIVKLTDKKTGIKVDVSFENDSGLVGNKTVLKWKEEYPAMPVIVALIKQLLAMRNLNEVFTGGLGGFSIICLVVSMLQHMPELDSGSMDSELDYANLLMNFLDLYGNRFNIETTGITLDPPGYIDKTRSHLTYSNQNQNLTIIDPNKADNDLSGGSRQIRAVLECFSHAHAALQRRLADLNSGKNIDDSILGCILGGNYSSFIKQRNKLSMIHRGHAVSPPPAPTPSKRQQQQHHLPSAPKPQKRQKLGAPIQHPLPPKPVNKHNRGGGKAKGYVDAYIDLSD</sequence>
<organism evidence="1 2">
    <name type="scientific">Vermiconidia calcicola</name>
    <dbReference type="NCBI Taxonomy" id="1690605"/>
    <lineage>
        <taxon>Eukaryota</taxon>
        <taxon>Fungi</taxon>
        <taxon>Dikarya</taxon>
        <taxon>Ascomycota</taxon>
        <taxon>Pezizomycotina</taxon>
        <taxon>Dothideomycetes</taxon>
        <taxon>Dothideomycetidae</taxon>
        <taxon>Mycosphaerellales</taxon>
        <taxon>Extremaceae</taxon>
        <taxon>Vermiconidia</taxon>
    </lineage>
</organism>
<gene>
    <name evidence="1" type="ORF">LTR37_014286</name>
</gene>
<reference evidence="1" key="1">
    <citation type="submission" date="2023-07" db="EMBL/GenBank/DDBJ databases">
        <title>Black Yeasts Isolated from many extreme environments.</title>
        <authorList>
            <person name="Coleine C."/>
            <person name="Stajich J.E."/>
            <person name="Selbmann L."/>
        </authorList>
    </citation>
    <scope>NUCLEOTIDE SEQUENCE</scope>
    <source>
        <strain evidence="1">CCFEE 5714</strain>
    </source>
</reference>
<protein>
    <submittedName>
        <fullName evidence="1">Uncharacterized protein</fullName>
    </submittedName>
</protein>
<evidence type="ECO:0000313" key="2">
    <source>
        <dbReference type="Proteomes" id="UP001281147"/>
    </source>
</evidence>
<keyword evidence="2" id="KW-1185">Reference proteome</keyword>
<dbReference type="Proteomes" id="UP001281147">
    <property type="component" value="Unassembled WGS sequence"/>
</dbReference>
<accession>A0ACC3MTX6</accession>